<dbReference type="EMBL" id="CM000157">
    <property type="protein sequence ID" value="EDW88576.1"/>
    <property type="molecule type" value="Genomic_DNA"/>
</dbReference>
<dbReference type="PhylomeDB" id="B4NXI5"/>
<protein>
    <submittedName>
        <fullName evidence="3">Uncharacterized protein</fullName>
    </submittedName>
</protein>
<reference evidence="3 4" key="2">
    <citation type="journal article" date="2007" name="PLoS Biol.">
        <title>Principles of genome evolution in the Drosophila melanogaster species group.</title>
        <authorList>
            <person name="Ranz J.M."/>
            <person name="Maurin D."/>
            <person name="Chan Y.S."/>
            <person name="von Grotthuss M."/>
            <person name="Hillier L.W."/>
            <person name="Roote J."/>
            <person name="Ashburner M."/>
            <person name="Bergman C.M."/>
        </authorList>
    </citation>
    <scope>NUCLEOTIDE SEQUENCE [LARGE SCALE GENOMIC DNA]</scope>
    <source>
        <strain evidence="4">Tai18E2 / Tucson 14021-0261.01</strain>
    </source>
</reference>
<sequence length="258" mass="29035">MNNPNGRWNRLGRSGRDDGDGGGPAEGPEILVINERQLRAFIIRVYLSSVVLCILSSIPWIIISALNVKVKEDIPVPAYVWLILTFIILIVLSCIRQTPALTLLCWGLVLGCVFFITLFGTYYMHMMRVWDLLAIILLAGSLLGLLHLYGAKGPEILLPNVLCTCCIFLLLTVTLFVLVILYLVIKDLRYLLAFAILFAVLILFMAPFQARFICGRLQHVPYGETADCALGIYLYFAFLVNAIFVFALYYDHTHNKNT</sequence>
<evidence type="ECO:0000313" key="3">
    <source>
        <dbReference type="EMBL" id="EDW88576.1"/>
    </source>
</evidence>
<keyword evidence="2" id="KW-0472">Membrane</keyword>
<feature type="transmembrane region" description="Helical" evidence="2">
    <location>
        <begin position="229"/>
        <end position="250"/>
    </location>
</feature>
<dbReference type="OrthoDB" id="7869926at2759"/>
<proteinExistence type="predicted"/>
<keyword evidence="4" id="KW-1185">Reference proteome</keyword>
<keyword evidence="2" id="KW-1133">Transmembrane helix</keyword>
<dbReference type="Proteomes" id="UP000002282">
    <property type="component" value="Chromosome 2L"/>
</dbReference>
<feature type="transmembrane region" description="Helical" evidence="2">
    <location>
        <begin position="190"/>
        <end position="208"/>
    </location>
</feature>
<organism evidence="3 4">
    <name type="scientific">Drosophila yakuba</name>
    <name type="common">Fruit fly</name>
    <dbReference type="NCBI Taxonomy" id="7245"/>
    <lineage>
        <taxon>Eukaryota</taxon>
        <taxon>Metazoa</taxon>
        <taxon>Ecdysozoa</taxon>
        <taxon>Arthropoda</taxon>
        <taxon>Hexapoda</taxon>
        <taxon>Insecta</taxon>
        <taxon>Pterygota</taxon>
        <taxon>Neoptera</taxon>
        <taxon>Endopterygota</taxon>
        <taxon>Diptera</taxon>
        <taxon>Brachycera</taxon>
        <taxon>Muscomorpha</taxon>
        <taxon>Ephydroidea</taxon>
        <taxon>Drosophilidae</taxon>
        <taxon>Drosophila</taxon>
        <taxon>Sophophora</taxon>
    </lineage>
</organism>
<gene>
    <name evidence="3" type="primary">Dyak\GE18798</name>
    <name evidence="3" type="synonym">dyak_GLEANR_2582</name>
    <name evidence="3" type="synonym">GE18798</name>
    <name evidence="3" type="ORF">Dyak_GE18798</name>
</gene>
<feature type="region of interest" description="Disordered" evidence="1">
    <location>
        <begin position="1"/>
        <end position="23"/>
    </location>
</feature>
<feature type="transmembrane region" description="Helical" evidence="2">
    <location>
        <begin position="161"/>
        <end position="184"/>
    </location>
</feature>
<dbReference type="HOGENOM" id="CLU_075396_0_0_1"/>
<feature type="transmembrane region" description="Helical" evidence="2">
    <location>
        <begin position="78"/>
        <end position="96"/>
    </location>
</feature>
<evidence type="ECO:0000313" key="4">
    <source>
        <dbReference type="Proteomes" id="UP000002282"/>
    </source>
</evidence>
<feature type="transmembrane region" description="Helical" evidence="2">
    <location>
        <begin position="103"/>
        <end position="123"/>
    </location>
</feature>
<feature type="transmembrane region" description="Helical" evidence="2">
    <location>
        <begin position="129"/>
        <end position="149"/>
    </location>
</feature>
<name>B4NXI5_DROYA</name>
<accession>B4NXI5</accession>
<keyword evidence="2" id="KW-0812">Transmembrane</keyword>
<evidence type="ECO:0000256" key="1">
    <source>
        <dbReference type="SAM" id="MobiDB-lite"/>
    </source>
</evidence>
<evidence type="ECO:0000256" key="2">
    <source>
        <dbReference type="SAM" id="Phobius"/>
    </source>
</evidence>
<feature type="transmembrane region" description="Helical" evidence="2">
    <location>
        <begin position="45"/>
        <end position="66"/>
    </location>
</feature>
<dbReference type="AlphaFoldDB" id="B4NXI5"/>
<reference evidence="3 4" key="1">
    <citation type="journal article" date="2007" name="Nature">
        <title>Evolution of genes and genomes on the Drosophila phylogeny.</title>
        <authorList>
            <consortium name="Drosophila 12 Genomes Consortium"/>
            <person name="Clark A.G."/>
            <person name="Eisen M.B."/>
            <person name="Smith D.R."/>
            <person name="Bergman C.M."/>
            <person name="Oliver B."/>
            <person name="Markow T.A."/>
            <person name="Kaufman T.C."/>
            <person name="Kellis M."/>
            <person name="Gelbart W."/>
            <person name="Iyer V.N."/>
            <person name="Pollard D.A."/>
            <person name="Sackton T.B."/>
            <person name="Larracuente A.M."/>
            <person name="Singh N.D."/>
            <person name="Abad J.P."/>
            <person name="Abt D.N."/>
            <person name="Adryan B."/>
            <person name="Aguade M."/>
            <person name="Akashi H."/>
            <person name="Anderson W.W."/>
            <person name="Aquadro C.F."/>
            <person name="Ardell D.H."/>
            <person name="Arguello R."/>
            <person name="Artieri C.G."/>
            <person name="Barbash D.A."/>
            <person name="Barker D."/>
            <person name="Barsanti P."/>
            <person name="Batterham P."/>
            <person name="Batzoglou S."/>
            <person name="Begun D."/>
            <person name="Bhutkar A."/>
            <person name="Blanco E."/>
            <person name="Bosak S.A."/>
            <person name="Bradley R.K."/>
            <person name="Brand A.D."/>
            <person name="Brent M.R."/>
            <person name="Brooks A.N."/>
            <person name="Brown R.H."/>
            <person name="Butlin R.K."/>
            <person name="Caggese C."/>
            <person name="Calvi B.R."/>
            <person name="Bernardo de Carvalho A."/>
            <person name="Caspi A."/>
            <person name="Castrezana S."/>
            <person name="Celniker S.E."/>
            <person name="Chang J.L."/>
            <person name="Chapple C."/>
            <person name="Chatterji S."/>
            <person name="Chinwalla A."/>
            <person name="Civetta A."/>
            <person name="Clifton S.W."/>
            <person name="Comeron J.M."/>
            <person name="Costello J.C."/>
            <person name="Coyne J.A."/>
            <person name="Daub J."/>
            <person name="David R.G."/>
            <person name="Delcher A.L."/>
            <person name="Delehaunty K."/>
            <person name="Do C.B."/>
            <person name="Ebling H."/>
            <person name="Edwards K."/>
            <person name="Eickbush T."/>
            <person name="Evans J.D."/>
            <person name="Filipski A."/>
            <person name="Findeiss S."/>
            <person name="Freyhult E."/>
            <person name="Fulton L."/>
            <person name="Fulton R."/>
            <person name="Garcia A.C."/>
            <person name="Gardiner A."/>
            <person name="Garfield D.A."/>
            <person name="Garvin B.E."/>
            <person name="Gibson G."/>
            <person name="Gilbert D."/>
            <person name="Gnerre S."/>
            <person name="Godfrey J."/>
            <person name="Good R."/>
            <person name="Gotea V."/>
            <person name="Gravely B."/>
            <person name="Greenberg A.J."/>
            <person name="Griffiths-Jones S."/>
            <person name="Gross S."/>
            <person name="Guigo R."/>
            <person name="Gustafson E.A."/>
            <person name="Haerty W."/>
            <person name="Hahn M.W."/>
            <person name="Halligan D.L."/>
            <person name="Halpern A.L."/>
            <person name="Halter G.M."/>
            <person name="Han M.V."/>
            <person name="Heger A."/>
            <person name="Hillier L."/>
            <person name="Hinrichs A.S."/>
            <person name="Holmes I."/>
            <person name="Hoskins R.A."/>
            <person name="Hubisz M.J."/>
            <person name="Hultmark D."/>
            <person name="Huntley M.A."/>
            <person name="Jaffe D.B."/>
            <person name="Jagadeeshan S."/>
            <person name="Jeck W.R."/>
            <person name="Johnson J."/>
            <person name="Jones C.D."/>
            <person name="Jordan W.C."/>
            <person name="Karpen G.H."/>
            <person name="Kataoka E."/>
            <person name="Keightley P.D."/>
            <person name="Kheradpour P."/>
            <person name="Kirkness E.F."/>
            <person name="Koerich L.B."/>
            <person name="Kristiansen K."/>
            <person name="Kudrna D."/>
            <person name="Kulathinal R.J."/>
            <person name="Kumar S."/>
            <person name="Kwok R."/>
            <person name="Lander E."/>
            <person name="Langley C.H."/>
            <person name="Lapoint R."/>
            <person name="Lazzaro B.P."/>
            <person name="Lee S.J."/>
            <person name="Levesque L."/>
            <person name="Li R."/>
            <person name="Lin C.F."/>
            <person name="Lin M.F."/>
            <person name="Lindblad-Toh K."/>
            <person name="Llopart A."/>
            <person name="Long M."/>
            <person name="Low L."/>
            <person name="Lozovsky E."/>
            <person name="Lu J."/>
            <person name="Luo M."/>
            <person name="Machado C.A."/>
            <person name="Makalowski W."/>
            <person name="Marzo M."/>
            <person name="Matsuda M."/>
            <person name="Matzkin L."/>
            <person name="McAllister B."/>
            <person name="McBride C.S."/>
            <person name="McKernan B."/>
            <person name="McKernan K."/>
            <person name="Mendez-Lago M."/>
            <person name="Minx P."/>
            <person name="Mollenhauer M.U."/>
            <person name="Montooth K."/>
            <person name="Mount S.M."/>
            <person name="Mu X."/>
            <person name="Myers E."/>
            <person name="Negre B."/>
            <person name="Newfeld S."/>
            <person name="Nielsen R."/>
            <person name="Noor M.A."/>
            <person name="O'Grady P."/>
            <person name="Pachter L."/>
            <person name="Papaceit M."/>
            <person name="Parisi M.J."/>
            <person name="Parisi M."/>
            <person name="Parts L."/>
            <person name="Pedersen J.S."/>
            <person name="Pesole G."/>
            <person name="Phillippy A.M."/>
            <person name="Ponting C.P."/>
            <person name="Pop M."/>
            <person name="Porcelli D."/>
            <person name="Powell J.R."/>
            <person name="Prohaska S."/>
            <person name="Pruitt K."/>
            <person name="Puig M."/>
            <person name="Quesneville H."/>
            <person name="Ram K.R."/>
            <person name="Rand D."/>
            <person name="Rasmussen M.D."/>
            <person name="Reed L.K."/>
            <person name="Reenan R."/>
            <person name="Reily A."/>
            <person name="Remington K.A."/>
            <person name="Rieger T.T."/>
            <person name="Ritchie M.G."/>
            <person name="Robin C."/>
            <person name="Rogers Y.H."/>
            <person name="Rohde C."/>
            <person name="Rozas J."/>
            <person name="Rubenfield M.J."/>
            <person name="Ruiz A."/>
            <person name="Russo S."/>
            <person name="Salzberg S.L."/>
            <person name="Sanchez-Gracia A."/>
            <person name="Saranga D.J."/>
            <person name="Sato H."/>
            <person name="Schaeffer S.W."/>
            <person name="Schatz M.C."/>
            <person name="Schlenke T."/>
            <person name="Schwartz R."/>
            <person name="Segarra C."/>
            <person name="Singh R.S."/>
            <person name="Sirot L."/>
            <person name="Sirota M."/>
            <person name="Sisneros N.B."/>
            <person name="Smith C.D."/>
            <person name="Smith T.F."/>
            <person name="Spieth J."/>
            <person name="Stage D.E."/>
            <person name="Stark A."/>
            <person name="Stephan W."/>
            <person name="Strausberg R.L."/>
            <person name="Strempel S."/>
            <person name="Sturgill D."/>
            <person name="Sutton G."/>
            <person name="Sutton G.G."/>
            <person name="Tao W."/>
            <person name="Teichmann S."/>
            <person name="Tobari Y.N."/>
            <person name="Tomimura Y."/>
            <person name="Tsolas J.M."/>
            <person name="Valente V.L."/>
            <person name="Venter E."/>
            <person name="Venter J.C."/>
            <person name="Vicario S."/>
            <person name="Vieira F.G."/>
            <person name="Vilella A.J."/>
            <person name="Villasante A."/>
            <person name="Walenz B."/>
            <person name="Wang J."/>
            <person name="Wasserman M."/>
            <person name="Watts T."/>
            <person name="Wilson D."/>
            <person name="Wilson R.K."/>
            <person name="Wing R.A."/>
            <person name="Wolfner M.F."/>
            <person name="Wong A."/>
            <person name="Wong G.K."/>
            <person name="Wu C.I."/>
            <person name="Wu G."/>
            <person name="Yamamoto D."/>
            <person name="Yang H.P."/>
            <person name="Yang S.P."/>
            <person name="Yorke J.A."/>
            <person name="Yoshida K."/>
            <person name="Zdobnov E."/>
            <person name="Zhang P."/>
            <person name="Zhang Y."/>
            <person name="Zimin A.V."/>
            <person name="Baldwin J."/>
            <person name="Abdouelleil A."/>
            <person name="Abdulkadir J."/>
            <person name="Abebe A."/>
            <person name="Abera B."/>
            <person name="Abreu J."/>
            <person name="Acer S.C."/>
            <person name="Aftuck L."/>
            <person name="Alexander A."/>
            <person name="An P."/>
            <person name="Anderson E."/>
            <person name="Anderson S."/>
            <person name="Arachi H."/>
            <person name="Azer M."/>
            <person name="Bachantsang P."/>
            <person name="Barry A."/>
            <person name="Bayul T."/>
            <person name="Berlin A."/>
            <person name="Bessette D."/>
            <person name="Bloom T."/>
            <person name="Blye J."/>
            <person name="Boguslavskiy L."/>
            <person name="Bonnet C."/>
            <person name="Boukhgalter B."/>
            <person name="Bourzgui I."/>
            <person name="Brown A."/>
            <person name="Cahill P."/>
            <person name="Channer S."/>
            <person name="Cheshatsang Y."/>
            <person name="Chuda L."/>
            <person name="Citroen M."/>
            <person name="Collymore A."/>
            <person name="Cooke P."/>
            <person name="Costello M."/>
            <person name="D'Aco K."/>
            <person name="Daza R."/>
            <person name="De Haan G."/>
            <person name="DeGray S."/>
            <person name="DeMaso C."/>
            <person name="Dhargay N."/>
            <person name="Dooley K."/>
            <person name="Dooley E."/>
            <person name="Doricent M."/>
            <person name="Dorje P."/>
            <person name="Dorjee K."/>
            <person name="Dupes A."/>
            <person name="Elong R."/>
            <person name="Falk J."/>
            <person name="Farina A."/>
            <person name="Faro S."/>
            <person name="Ferguson D."/>
            <person name="Fisher S."/>
            <person name="Foley C.D."/>
            <person name="Franke A."/>
            <person name="Friedrich D."/>
            <person name="Gadbois L."/>
            <person name="Gearin G."/>
            <person name="Gearin C.R."/>
            <person name="Giannoukos G."/>
            <person name="Goode T."/>
            <person name="Graham J."/>
            <person name="Grandbois E."/>
            <person name="Grewal S."/>
            <person name="Gyaltsen K."/>
            <person name="Hafez N."/>
            <person name="Hagos B."/>
            <person name="Hall J."/>
            <person name="Henson C."/>
            <person name="Hollinger A."/>
            <person name="Honan T."/>
            <person name="Huard M.D."/>
            <person name="Hughes L."/>
            <person name="Hurhula B."/>
            <person name="Husby M.E."/>
            <person name="Kamat A."/>
            <person name="Kanga B."/>
            <person name="Kashin S."/>
            <person name="Khazanovich D."/>
            <person name="Kisner P."/>
            <person name="Lance K."/>
            <person name="Lara M."/>
            <person name="Lee W."/>
            <person name="Lennon N."/>
            <person name="Letendre F."/>
            <person name="LeVine R."/>
            <person name="Lipovsky A."/>
            <person name="Liu X."/>
            <person name="Liu J."/>
            <person name="Liu S."/>
            <person name="Lokyitsang T."/>
            <person name="Lokyitsang Y."/>
            <person name="Lubonja R."/>
            <person name="Lui A."/>
            <person name="MacDonald P."/>
            <person name="Magnisalis V."/>
            <person name="Maru K."/>
            <person name="Matthews C."/>
            <person name="McCusker W."/>
            <person name="McDonough S."/>
            <person name="Mehta T."/>
            <person name="Meldrim J."/>
            <person name="Meneus L."/>
            <person name="Mihai O."/>
            <person name="Mihalev A."/>
            <person name="Mihova T."/>
            <person name="Mittelman R."/>
            <person name="Mlenga V."/>
            <person name="Montmayeur A."/>
            <person name="Mulrain L."/>
            <person name="Navidi A."/>
            <person name="Naylor J."/>
            <person name="Negash T."/>
            <person name="Nguyen T."/>
            <person name="Nguyen N."/>
            <person name="Nicol R."/>
            <person name="Norbu C."/>
            <person name="Norbu N."/>
            <person name="Novod N."/>
            <person name="O'Neill B."/>
            <person name="Osman S."/>
            <person name="Markiewicz E."/>
            <person name="Oyono O.L."/>
            <person name="Patti C."/>
            <person name="Phunkhang P."/>
            <person name="Pierre F."/>
            <person name="Priest M."/>
            <person name="Raghuraman S."/>
            <person name="Rege F."/>
            <person name="Reyes R."/>
            <person name="Rise C."/>
            <person name="Rogov P."/>
            <person name="Ross K."/>
            <person name="Ryan E."/>
            <person name="Settipalli S."/>
            <person name="Shea T."/>
            <person name="Sherpa N."/>
            <person name="Shi L."/>
            <person name="Shih D."/>
            <person name="Sparrow T."/>
            <person name="Spaulding J."/>
            <person name="Stalker J."/>
            <person name="Stange-Thomann N."/>
            <person name="Stavropoulos S."/>
            <person name="Stone C."/>
            <person name="Strader C."/>
            <person name="Tesfaye S."/>
            <person name="Thomson T."/>
            <person name="Thoulutsang Y."/>
            <person name="Thoulutsang D."/>
            <person name="Topham K."/>
            <person name="Topping I."/>
            <person name="Tsamla T."/>
            <person name="Vassiliev H."/>
            <person name="Vo A."/>
            <person name="Wangchuk T."/>
            <person name="Wangdi T."/>
            <person name="Weiand M."/>
            <person name="Wilkinson J."/>
            <person name="Wilson A."/>
            <person name="Yadav S."/>
            <person name="Young G."/>
            <person name="Yu Q."/>
            <person name="Zembek L."/>
            <person name="Zhong D."/>
            <person name="Zimmer A."/>
            <person name="Zwirko Z."/>
            <person name="Jaffe D.B."/>
            <person name="Alvarez P."/>
            <person name="Brockman W."/>
            <person name="Butler J."/>
            <person name="Chin C."/>
            <person name="Gnerre S."/>
            <person name="Grabherr M."/>
            <person name="Kleber M."/>
            <person name="Mauceli E."/>
            <person name="MacCallum I."/>
        </authorList>
    </citation>
    <scope>NUCLEOTIDE SEQUENCE [LARGE SCALE GENOMIC DNA]</scope>
    <source>
        <strain evidence="4">Tai18E2 / Tucson 14021-0261.01</strain>
    </source>
</reference>
<dbReference type="OMA" id="FQARFIC"/>
<dbReference type="KEGG" id="dya:Dyak_GE18798"/>